<comment type="caution">
    <text evidence="2">The sequence shown here is derived from an EMBL/GenBank/DDBJ whole genome shotgun (WGS) entry which is preliminary data.</text>
</comment>
<accession>A0A917EI85</accession>
<dbReference type="Pfam" id="PF13649">
    <property type="entry name" value="Methyltransf_25"/>
    <property type="match status" value="1"/>
</dbReference>
<dbReference type="PANTHER" id="PTHR43591">
    <property type="entry name" value="METHYLTRANSFERASE"/>
    <property type="match status" value="1"/>
</dbReference>
<proteinExistence type="predicted"/>
<dbReference type="SUPFAM" id="SSF53335">
    <property type="entry name" value="S-adenosyl-L-methionine-dependent methyltransferases"/>
    <property type="match status" value="1"/>
</dbReference>
<dbReference type="RefSeq" id="WP_095596717.1">
    <property type="nucleotide sequence ID" value="NZ_BMKN01000001.1"/>
</dbReference>
<reference evidence="2" key="2">
    <citation type="submission" date="2020-09" db="EMBL/GenBank/DDBJ databases">
        <authorList>
            <person name="Sun Q."/>
            <person name="Zhou Y."/>
        </authorList>
    </citation>
    <scope>NUCLEOTIDE SEQUENCE</scope>
    <source>
        <strain evidence="2">CGMCC 1.16012</strain>
    </source>
</reference>
<dbReference type="EMBL" id="BMKN01000001">
    <property type="protein sequence ID" value="GGE39080.1"/>
    <property type="molecule type" value="Genomic_DNA"/>
</dbReference>
<gene>
    <name evidence="2" type="ORF">GCM10011517_03520</name>
</gene>
<dbReference type="Gene3D" id="3.40.50.150">
    <property type="entry name" value="Vaccinia Virus protein VP39"/>
    <property type="match status" value="1"/>
</dbReference>
<dbReference type="InterPro" id="IPR041698">
    <property type="entry name" value="Methyltransf_25"/>
</dbReference>
<sequence>MIHIDFLSSIYPLSAAKVVDIGAGDGTYARELARAGAQVTAIEIDEVKLEQLQANSHPNMQAMLGRAEAIPLADGSQDLACMFFSLHHVPEEVQEAALREITRVVKPGGRLHIVEPFPYGSMFDVVRMIEEETKVRRRSHALMRDLAQRDGFQLLEHKDYVLTRVFDDFDALLTKIVYSDQKRSNALPDVREEMQQVFDLVGETTPEGRAFHQPCAAYHFALNAAG</sequence>
<keyword evidence="2" id="KW-0830">Ubiquinone</keyword>
<keyword evidence="3" id="KW-1185">Reference proteome</keyword>
<dbReference type="InterPro" id="IPR029063">
    <property type="entry name" value="SAM-dependent_MTases_sf"/>
</dbReference>
<dbReference type="Proteomes" id="UP000606730">
    <property type="component" value="Unassembled WGS sequence"/>
</dbReference>
<evidence type="ECO:0000313" key="3">
    <source>
        <dbReference type="Proteomes" id="UP000606730"/>
    </source>
</evidence>
<dbReference type="GO" id="GO:0008168">
    <property type="term" value="F:methyltransferase activity"/>
    <property type="evidence" value="ECO:0007669"/>
    <property type="project" value="UniProtKB-KW"/>
</dbReference>
<feature type="domain" description="Methyltransferase" evidence="1">
    <location>
        <begin position="18"/>
        <end position="109"/>
    </location>
</feature>
<keyword evidence="2" id="KW-0808">Transferase</keyword>
<keyword evidence="2" id="KW-0489">Methyltransferase</keyword>
<dbReference type="CDD" id="cd02440">
    <property type="entry name" value="AdoMet_MTases"/>
    <property type="match status" value="1"/>
</dbReference>
<organism evidence="2 3">
    <name type="scientific">Actibacterium pelagium</name>
    <dbReference type="NCBI Taxonomy" id="2029103"/>
    <lineage>
        <taxon>Bacteria</taxon>
        <taxon>Pseudomonadati</taxon>
        <taxon>Pseudomonadota</taxon>
        <taxon>Alphaproteobacteria</taxon>
        <taxon>Rhodobacterales</taxon>
        <taxon>Roseobacteraceae</taxon>
        <taxon>Actibacterium</taxon>
    </lineage>
</organism>
<protein>
    <submittedName>
        <fullName evidence="2">Ubiquinone/menaquinone biosynthesis methyltransferase</fullName>
    </submittedName>
</protein>
<name>A0A917EI85_9RHOB</name>
<dbReference type="GO" id="GO:0032259">
    <property type="term" value="P:methylation"/>
    <property type="evidence" value="ECO:0007669"/>
    <property type="project" value="UniProtKB-KW"/>
</dbReference>
<evidence type="ECO:0000259" key="1">
    <source>
        <dbReference type="Pfam" id="PF13649"/>
    </source>
</evidence>
<dbReference type="OrthoDB" id="9808140at2"/>
<dbReference type="AlphaFoldDB" id="A0A917EI85"/>
<reference evidence="2" key="1">
    <citation type="journal article" date="2014" name="Int. J. Syst. Evol. Microbiol.">
        <title>Complete genome sequence of Corynebacterium casei LMG S-19264T (=DSM 44701T), isolated from a smear-ripened cheese.</title>
        <authorList>
            <consortium name="US DOE Joint Genome Institute (JGI-PGF)"/>
            <person name="Walter F."/>
            <person name="Albersmeier A."/>
            <person name="Kalinowski J."/>
            <person name="Ruckert C."/>
        </authorList>
    </citation>
    <scope>NUCLEOTIDE SEQUENCE</scope>
    <source>
        <strain evidence="2">CGMCC 1.16012</strain>
    </source>
</reference>
<evidence type="ECO:0000313" key="2">
    <source>
        <dbReference type="EMBL" id="GGE39080.1"/>
    </source>
</evidence>